<evidence type="ECO:0000313" key="6">
    <source>
        <dbReference type="EMBL" id="RZU42098.1"/>
    </source>
</evidence>
<dbReference type="GO" id="GO:0003700">
    <property type="term" value="F:DNA-binding transcription factor activity"/>
    <property type="evidence" value="ECO:0007669"/>
    <property type="project" value="TreeGrafter"/>
</dbReference>
<dbReference type="InterPro" id="IPR001647">
    <property type="entry name" value="HTH_TetR"/>
</dbReference>
<dbReference type="Proteomes" id="UP000292958">
    <property type="component" value="Unassembled WGS sequence"/>
</dbReference>
<evidence type="ECO:0000256" key="4">
    <source>
        <dbReference type="PROSITE-ProRule" id="PRU00335"/>
    </source>
</evidence>
<dbReference type="FunFam" id="1.10.10.60:FF:000141">
    <property type="entry name" value="TetR family transcriptional regulator"/>
    <property type="match status" value="1"/>
</dbReference>
<dbReference type="SUPFAM" id="SSF48498">
    <property type="entry name" value="Tetracyclin repressor-like, C-terminal domain"/>
    <property type="match status" value="1"/>
</dbReference>
<dbReference type="PANTHER" id="PTHR30055">
    <property type="entry name" value="HTH-TYPE TRANSCRIPTIONAL REGULATOR RUTR"/>
    <property type="match status" value="1"/>
</dbReference>
<evidence type="ECO:0000313" key="7">
    <source>
        <dbReference type="Proteomes" id="UP000292958"/>
    </source>
</evidence>
<dbReference type="InterPro" id="IPR050109">
    <property type="entry name" value="HTH-type_TetR-like_transc_reg"/>
</dbReference>
<sequence>MARPRSAESHKKVIDAAVQLFSERGIDATSMDAIAEASGVSKATIYKHWQDKDALCLEVMGYLHGLDEEPPVFDSGNFRDDLIAQLQYQPAADRQALREKMTPHMIAYASRNRAMGAAWRTRVIEPARLALTNLIQRGEKGGILRRGIDPEIGIALLLGPMMYRHVFVTRAGAKGPKDLEIHVADAFLAAFGTAAPSR</sequence>
<dbReference type="PROSITE" id="PS50977">
    <property type="entry name" value="HTH_TETR_2"/>
    <property type="match status" value="1"/>
</dbReference>
<evidence type="ECO:0000259" key="5">
    <source>
        <dbReference type="PROSITE" id="PS50977"/>
    </source>
</evidence>
<dbReference type="InterPro" id="IPR023772">
    <property type="entry name" value="DNA-bd_HTH_TetR-type_CS"/>
</dbReference>
<feature type="DNA-binding region" description="H-T-H motif" evidence="4">
    <location>
        <begin position="30"/>
        <end position="49"/>
    </location>
</feature>
<dbReference type="GO" id="GO:0000976">
    <property type="term" value="F:transcription cis-regulatory region binding"/>
    <property type="evidence" value="ECO:0007669"/>
    <property type="project" value="TreeGrafter"/>
</dbReference>
<accession>A0A4Q7YWM9</accession>
<comment type="caution">
    <text evidence="6">The sequence shown here is derived from an EMBL/GenBank/DDBJ whole genome shotgun (WGS) entry which is preliminary data.</text>
</comment>
<gene>
    <name evidence="6" type="ORF">BDD14_3644</name>
</gene>
<dbReference type="EMBL" id="SHKW01000001">
    <property type="protein sequence ID" value="RZU42098.1"/>
    <property type="molecule type" value="Genomic_DNA"/>
</dbReference>
<dbReference type="Gene3D" id="1.10.357.10">
    <property type="entry name" value="Tetracycline Repressor, domain 2"/>
    <property type="match status" value="1"/>
</dbReference>
<evidence type="ECO:0000256" key="2">
    <source>
        <dbReference type="ARBA" id="ARBA00023125"/>
    </source>
</evidence>
<dbReference type="InterPro" id="IPR009057">
    <property type="entry name" value="Homeodomain-like_sf"/>
</dbReference>
<keyword evidence="1" id="KW-0805">Transcription regulation</keyword>
<dbReference type="AlphaFoldDB" id="A0A4Q7YWM9"/>
<proteinExistence type="predicted"/>
<evidence type="ECO:0000256" key="3">
    <source>
        <dbReference type="ARBA" id="ARBA00023163"/>
    </source>
</evidence>
<dbReference type="InterPro" id="IPR011075">
    <property type="entry name" value="TetR_C"/>
</dbReference>
<organism evidence="6 7">
    <name type="scientific">Edaphobacter modestus</name>
    <dbReference type="NCBI Taxonomy" id="388466"/>
    <lineage>
        <taxon>Bacteria</taxon>
        <taxon>Pseudomonadati</taxon>
        <taxon>Acidobacteriota</taxon>
        <taxon>Terriglobia</taxon>
        <taxon>Terriglobales</taxon>
        <taxon>Acidobacteriaceae</taxon>
        <taxon>Edaphobacter</taxon>
    </lineage>
</organism>
<dbReference type="PROSITE" id="PS01081">
    <property type="entry name" value="HTH_TETR_1"/>
    <property type="match status" value="1"/>
</dbReference>
<dbReference type="InterPro" id="IPR036271">
    <property type="entry name" value="Tet_transcr_reg_TetR-rel_C_sf"/>
</dbReference>
<keyword evidence="2 4" id="KW-0238">DNA-binding</keyword>
<dbReference type="SUPFAM" id="SSF46689">
    <property type="entry name" value="Homeodomain-like"/>
    <property type="match status" value="1"/>
</dbReference>
<dbReference type="PRINTS" id="PR00455">
    <property type="entry name" value="HTHTETR"/>
</dbReference>
<feature type="domain" description="HTH tetR-type" evidence="5">
    <location>
        <begin position="7"/>
        <end position="67"/>
    </location>
</feature>
<dbReference type="OrthoDB" id="9796019at2"/>
<reference evidence="6 7" key="1">
    <citation type="submission" date="2019-02" db="EMBL/GenBank/DDBJ databases">
        <title>Genomic Encyclopedia of Archaeal and Bacterial Type Strains, Phase II (KMG-II): from individual species to whole genera.</title>
        <authorList>
            <person name="Goeker M."/>
        </authorList>
    </citation>
    <scope>NUCLEOTIDE SEQUENCE [LARGE SCALE GENOMIC DNA]</scope>
    <source>
        <strain evidence="6 7">DSM 18101</strain>
    </source>
</reference>
<keyword evidence="7" id="KW-1185">Reference proteome</keyword>
<dbReference type="RefSeq" id="WP_130419899.1">
    <property type="nucleotide sequence ID" value="NZ_SHKW01000001.1"/>
</dbReference>
<protein>
    <submittedName>
        <fullName evidence="6">TetR family transcriptional regulator</fullName>
    </submittedName>
</protein>
<dbReference type="Pfam" id="PF00440">
    <property type="entry name" value="TetR_N"/>
    <property type="match status" value="1"/>
</dbReference>
<dbReference type="Gene3D" id="1.10.10.60">
    <property type="entry name" value="Homeodomain-like"/>
    <property type="match status" value="1"/>
</dbReference>
<keyword evidence="3" id="KW-0804">Transcription</keyword>
<dbReference type="Pfam" id="PF16859">
    <property type="entry name" value="TetR_C_11"/>
    <property type="match status" value="1"/>
</dbReference>
<dbReference type="PANTHER" id="PTHR30055:SF148">
    <property type="entry name" value="TETR-FAMILY TRANSCRIPTIONAL REGULATOR"/>
    <property type="match status" value="1"/>
</dbReference>
<name>A0A4Q7YWM9_9BACT</name>
<evidence type="ECO:0000256" key="1">
    <source>
        <dbReference type="ARBA" id="ARBA00023015"/>
    </source>
</evidence>